<evidence type="ECO:0000259" key="1">
    <source>
        <dbReference type="Pfam" id="PF00535"/>
    </source>
</evidence>
<dbReference type="InterPro" id="IPR029044">
    <property type="entry name" value="Nucleotide-diphossugar_trans"/>
</dbReference>
<protein>
    <submittedName>
        <fullName evidence="2">Glycosyl transferase family 2 protein</fullName>
    </submittedName>
</protein>
<dbReference type="EMBL" id="AB924564">
    <property type="protein sequence ID" value="BAT23488.1"/>
    <property type="molecule type" value="Genomic_DNA"/>
</dbReference>
<reference evidence="2" key="2">
    <citation type="journal article" date="2015" name="Sci. Rep.">
        <title>Genetic analysis of capsular polysaccharide synthesis gene clusters in 79 capsular types of Klebsiella spp.</title>
        <authorList>
            <person name="Pan Y.J."/>
            <person name="Lin T.L."/>
            <person name="Chen C.T."/>
            <person name="Chen Y.Y."/>
            <person name="Hsieh P.F."/>
            <person name="Hsu C.R."/>
            <person name="Wu M.C."/>
            <person name="Wang J.T."/>
        </authorList>
    </citation>
    <scope>NUCLEOTIDE SEQUENCE</scope>
    <source>
        <strain evidence="2">5884</strain>
    </source>
</reference>
<dbReference type="InterPro" id="IPR001173">
    <property type="entry name" value="Glyco_trans_2-like"/>
</dbReference>
<dbReference type="Pfam" id="PF00535">
    <property type="entry name" value="Glycos_transf_2"/>
    <property type="match status" value="1"/>
</dbReference>
<organism evidence="2">
    <name type="scientific">Klebsiella sp. 5884</name>
    <dbReference type="NCBI Taxonomy" id="1497804"/>
    <lineage>
        <taxon>Bacteria</taxon>
        <taxon>Pseudomonadati</taxon>
        <taxon>Pseudomonadota</taxon>
        <taxon>Gammaproteobacteria</taxon>
        <taxon>Enterobacterales</taxon>
        <taxon>Enterobacteriaceae</taxon>
        <taxon>Klebsiella/Raoultella group</taxon>
        <taxon>Klebsiella</taxon>
    </lineage>
</organism>
<accession>A0A0P0YQU9</accession>
<sequence length="276" mass="31931">MISINLTTTHSRLDLCSATLWSLLHQSLLPERINLWISHEPFMADKGIAALPNWINELNHIHDIIRVHYVDNIGPYRKIIPALRSSANEDVIVYVDDDVIYANAWFEGLLNTFEKLERKYVVASRVRVKKNNFFGKLQSYNMFHVCSEQQLFSSDFIITGVGGCILMRKHIKDEFLELNDFRELIPKTDDIWISKIIELSNSQVFCNPLLLTLVQEIEHTNNALNQTNNTMYTGALLEKIYFKVRNKIFGYLGKQLSNNDKSIKIVESFFGSKTDK</sequence>
<gene>
    <name evidence="2" type="primary">wcuH</name>
</gene>
<proteinExistence type="predicted"/>
<dbReference type="SUPFAM" id="SSF53448">
    <property type="entry name" value="Nucleotide-diphospho-sugar transferases"/>
    <property type="match status" value="1"/>
</dbReference>
<reference evidence="2" key="1">
    <citation type="submission" date="2014-04" db="EMBL/GenBank/DDBJ databases">
        <authorList>
            <person name="Harrison E."/>
        </authorList>
    </citation>
    <scope>NUCLEOTIDE SEQUENCE</scope>
    <source>
        <strain evidence="2">5884</strain>
    </source>
</reference>
<feature type="domain" description="Glycosyltransferase 2-like" evidence="1">
    <location>
        <begin position="86"/>
        <end position="171"/>
    </location>
</feature>
<evidence type="ECO:0000313" key="2">
    <source>
        <dbReference type="EMBL" id="BAT23488.1"/>
    </source>
</evidence>
<name>A0A0P0YQU9_9ENTR</name>
<dbReference type="GO" id="GO:0016740">
    <property type="term" value="F:transferase activity"/>
    <property type="evidence" value="ECO:0007669"/>
    <property type="project" value="UniProtKB-KW"/>
</dbReference>
<keyword evidence="2" id="KW-0808">Transferase</keyword>
<dbReference type="Gene3D" id="3.90.550.10">
    <property type="entry name" value="Spore Coat Polysaccharide Biosynthesis Protein SpsA, Chain A"/>
    <property type="match status" value="1"/>
</dbReference>
<dbReference type="AlphaFoldDB" id="A0A0P0YQU9"/>